<name>A0A7J7U9Z6_PIPKU</name>
<proteinExistence type="predicted"/>
<organism evidence="1 2">
    <name type="scientific">Pipistrellus kuhlii</name>
    <name type="common">Kuhl's pipistrelle</name>
    <dbReference type="NCBI Taxonomy" id="59472"/>
    <lineage>
        <taxon>Eukaryota</taxon>
        <taxon>Metazoa</taxon>
        <taxon>Chordata</taxon>
        <taxon>Craniata</taxon>
        <taxon>Vertebrata</taxon>
        <taxon>Euteleostomi</taxon>
        <taxon>Mammalia</taxon>
        <taxon>Eutheria</taxon>
        <taxon>Laurasiatheria</taxon>
        <taxon>Chiroptera</taxon>
        <taxon>Yangochiroptera</taxon>
        <taxon>Vespertilionidae</taxon>
        <taxon>Pipistrellus</taxon>
    </lineage>
</organism>
<protein>
    <submittedName>
        <fullName evidence="1">Uncharacterized protein</fullName>
    </submittedName>
</protein>
<evidence type="ECO:0000313" key="2">
    <source>
        <dbReference type="Proteomes" id="UP000558488"/>
    </source>
</evidence>
<gene>
    <name evidence="1" type="ORF">mPipKuh1_009160</name>
</gene>
<reference evidence="1 2" key="1">
    <citation type="journal article" date="2020" name="Nature">
        <title>Six reference-quality genomes reveal evolution of bat adaptations.</title>
        <authorList>
            <person name="Jebb D."/>
            <person name="Huang Z."/>
            <person name="Pippel M."/>
            <person name="Hughes G.M."/>
            <person name="Lavrichenko K."/>
            <person name="Devanna P."/>
            <person name="Winkler S."/>
            <person name="Jermiin L.S."/>
            <person name="Skirmuntt E.C."/>
            <person name="Katzourakis A."/>
            <person name="Burkitt-Gray L."/>
            <person name="Ray D.A."/>
            <person name="Sullivan K.A.M."/>
            <person name="Roscito J.G."/>
            <person name="Kirilenko B.M."/>
            <person name="Davalos L.M."/>
            <person name="Corthals A.P."/>
            <person name="Power M.L."/>
            <person name="Jones G."/>
            <person name="Ransome R.D."/>
            <person name="Dechmann D.K.N."/>
            <person name="Locatelli A.G."/>
            <person name="Puechmaille S.J."/>
            <person name="Fedrigo O."/>
            <person name="Jarvis E.D."/>
            <person name="Hiller M."/>
            <person name="Vernes S.C."/>
            <person name="Myers E.W."/>
            <person name="Teeling E.C."/>
        </authorList>
    </citation>
    <scope>NUCLEOTIDE SEQUENCE [LARGE SCALE GENOMIC DNA]</scope>
    <source>
        <strain evidence="1">MPipKuh1</strain>
        <tissue evidence="1">Flight muscle</tissue>
    </source>
</reference>
<dbReference type="EMBL" id="JACAGB010000021">
    <property type="protein sequence ID" value="KAF6309710.1"/>
    <property type="molecule type" value="Genomic_DNA"/>
</dbReference>
<accession>A0A7J7U9Z6</accession>
<comment type="caution">
    <text evidence="1">The sequence shown here is derived from an EMBL/GenBank/DDBJ whole genome shotgun (WGS) entry which is preliminary data.</text>
</comment>
<sequence length="128" mass="13846">MEIGRRGGGMEWAGLTPTCAFFLSGEISLLQRPPLGARGPQPRTPELGREVLLTSGCKNQWGRDRFGSVDRASACGLNGPGFDSGQGHVPSLWAHPRCGVCKRQPIDDSLSSMFLTLYPSLFLSVKNQ</sequence>
<keyword evidence="2" id="KW-1185">Reference proteome</keyword>
<evidence type="ECO:0000313" key="1">
    <source>
        <dbReference type="EMBL" id="KAF6309710.1"/>
    </source>
</evidence>
<dbReference type="AlphaFoldDB" id="A0A7J7U9Z6"/>
<dbReference type="Proteomes" id="UP000558488">
    <property type="component" value="Unassembled WGS sequence"/>
</dbReference>